<organism evidence="3 4">
    <name type="scientific">Zostera marina</name>
    <name type="common">Eelgrass</name>
    <dbReference type="NCBI Taxonomy" id="29655"/>
    <lineage>
        <taxon>Eukaryota</taxon>
        <taxon>Viridiplantae</taxon>
        <taxon>Streptophyta</taxon>
        <taxon>Embryophyta</taxon>
        <taxon>Tracheophyta</taxon>
        <taxon>Spermatophyta</taxon>
        <taxon>Magnoliopsida</taxon>
        <taxon>Liliopsida</taxon>
        <taxon>Zosteraceae</taxon>
        <taxon>Zostera</taxon>
    </lineage>
</organism>
<feature type="domain" description="DUF3741" evidence="2">
    <location>
        <begin position="105"/>
        <end position="122"/>
    </location>
</feature>
<dbReference type="PANTHER" id="PTHR37234">
    <property type="entry name" value="OS03G0319200 PROTEIN"/>
    <property type="match status" value="1"/>
</dbReference>
<evidence type="ECO:0000313" key="3">
    <source>
        <dbReference type="EMBL" id="KMZ57398.1"/>
    </source>
</evidence>
<dbReference type="STRING" id="29655.A0A0K9NLA7"/>
<proteinExistence type="predicted"/>
<dbReference type="InterPro" id="IPR032795">
    <property type="entry name" value="DUF3741-assoc"/>
</dbReference>
<evidence type="ECO:0000259" key="2">
    <source>
        <dbReference type="Pfam" id="PF14383"/>
    </source>
</evidence>
<dbReference type="PANTHER" id="PTHR37234:SF1">
    <property type="entry name" value="OS03G0319200 PROTEIN"/>
    <property type="match status" value="1"/>
</dbReference>
<evidence type="ECO:0000256" key="1">
    <source>
        <dbReference type="SAM" id="MobiDB-lite"/>
    </source>
</evidence>
<dbReference type="Pfam" id="PF14383">
    <property type="entry name" value="VARLMGL"/>
    <property type="match status" value="1"/>
</dbReference>
<comment type="caution">
    <text evidence="3">The sequence shown here is derived from an EMBL/GenBank/DDBJ whole genome shotgun (WGS) entry which is preliminary data.</text>
</comment>
<protein>
    <recommendedName>
        <fullName evidence="2">DUF3741 domain-containing protein</fullName>
    </recommendedName>
</protein>
<feature type="compositionally biased region" description="Polar residues" evidence="1">
    <location>
        <begin position="1"/>
        <end position="14"/>
    </location>
</feature>
<accession>A0A0K9NLA7</accession>
<gene>
    <name evidence="3" type="ORF">ZOSMA_86G00330</name>
</gene>
<feature type="region of interest" description="Disordered" evidence="1">
    <location>
        <begin position="1"/>
        <end position="21"/>
    </location>
</feature>
<dbReference type="AlphaFoldDB" id="A0A0K9NLA7"/>
<dbReference type="OrthoDB" id="780613at2759"/>
<evidence type="ECO:0000313" key="4">
    <source>
        <dbReference type="Proteomes" id="UP000036987"/>
    </source>
</evidence>
<sequence>MKGIFTTPSPSPGENSKDDGQPIGCIPGIFSFFHRHNHRYSRKRLTYGYKKEKKNILSRSMPAPEAKTRVIKASETTTLTLKRSGYTDIDQMIVDSESSSSSTTPRKAPALMARLMGLDDIPVCSPTLSTAEKRRKLLGALERCDEDVKVLKQIIDAVRTSQVFEIASEKKISPVQTFLTPVSIADTITSKAKIRKQKSISPTVMPFATTEDTKTVVAKKNPAASSAKKRFEIRMDGGMVEKCWISWMRWEESGNVLVELEGDIFLDLMDEIVMELDLFCSLPLPSQVPLPLPLDACRRRLLF</sequence>
<name>A0A0K9NLA7_ZOSMR</name>
<dbReference type="Proteomes" id="UP000036987">
    <property type="component" value="Unassembled WGS sequence"/>
</dbReference>
<reference evidence="4" key="1">
    <citation type="journal article" date="2016" name="Nature">
        <title>The genome of the seagrass Zostera marina reveals angiosperm adaptation to the sea.</title>
        <authorList>
            <person name="Olsen J.L."/>
            <person name="Rouze P."/>
            <person name="Verhelst B."/>
            <person name="Lin Y.-C."/>
            <person name="Bayer T."/>
            <person name="Collen J."/>
            <person name="Dattolo E."/>
            <person name="De Paoli E."/>
            <person name="Dittami S."/>
            <person name="Maumus F."/>
            <person name="Michel G."/>
            <person name="Kersting A."/>
            <person name="Lauritano C."/>
            <person name="Lohaus R."/>
            <person name="Toepel M."/>
            <person name="Tonon T."/>
            <person name="Vanneste K."/>
            <person name="Amirebrahimi M."/>
            <person name="Brakel J."/>
            <person name="Bostroem C."/>
            <person name="Chovatia M."/>
            <person name="Grimwood J."/>
            <person name="Jenkins J.W."/>
            <person name="Jueterbock A."/>
            <person name="Mraz A."/>
            <person name="Stam W.T."/>
            <person name="Tice H."/>
            <person name="Bornberg-Bauer E."/>
            <person name="Green P.J."/>
            <person name="Pearson G.A."/>
            <person name="Procaccini G."/>
            <person name="Duarte C.M."/>
            <person name="Schmutz J."/>
            <person name="Reusch T.B.H."/>
            <person name="Van de Peer Y."/>
        </authorList>
    </citation>
    <scope>NUCLEOTIDE SEQUENCE [LARGE SCALE GENOMIC DNA]</scope>
    <source>
        <strain evidence="4">cv. Finnish</strain>
    </source>
</reference>
<dbReference type="EMBL" id="LFYR01002072">
    <property type="protein sequence ID" value="KMZ57398.1"/>
    <property type="molecule type" value="Genomic_DNA"/>
</dbReference>
<keyword evidence="4" id="KW-1185">Reference proteome</keyword>